<dbReference type="InterPro" id="IPR006680">
    <property type="entry name" value="Amidohydro-rel"/>
</dbReference>
<dbReference type="InterPro" id="IPR032465">
    <property type="entry name" value="ACMSD"/>
</dbReference>
<dbReference type="Proteomes" id="UP000753961">
    <property type="component" value="Unassembled WGS sequence"/>
</dbReference>
<dbReference type="Pfam" id="PF04909">
    <property type="entry name" value="Amidohydro_2"/>
    <property type="match status" value="1"/>
</dbReference>
<dbReference type="Gene3D" id="3.20.20.140">
    <property type="entry name" value="Metal-dependent hydrolases"/>
    <property type="match status" value="1"/>
</dbReference>
<dbReference type="SUPFAM" id="SSF51556">
    <property type="entry name" value="Metallo-dependent hydrolases"/>
    <property type="match status" value="1"/>
</dbReference>
<keyword evidence="4" id="KW-1185">Reference proteome</keyword>
<reference evidence="3" key="1">
    <citation type="submission" date="2021-06" db="EMBL/GenBank/DDBJ databases">
        <title>44 bacteria genomes isolated from Dapeng, Shenzhen.</title>
        <authorList>
            <person name="Zheng W."/>
            <person name="Yu S."/>
            <person name="Huang Y."/>
        </authorList>
    </citation>
    <scope>NUCLEOTIDE SEQUENCE</scope>
    <source>
        <strain evidence="3">DP5N28-2</strain>
    </source>
</reference>
<dbReference type="RefSeq" id="WP_222581076.1">
    <property type="nucleotide sequence ID" value="NZ_JAHVHU010000015.1"/>
</dbReference>
<evidence type="ECO:0000259" key="2">
    <source>
        <dbReference type="Pfam" id="PF04909"/>
    </source>
</evidence>
<dbReference type="EMBL" id="JAHVHU010000015">
    <property type="protein sequence ID" value="MBY5959539.1"/>
    <property type="molecule type" value="Genomic_DNA"/>
</dbReference>
<dbReference type="AlphaFoldDB" id="A0A953HQS0"/>
<feature type="domain" description="Amidohydrolase-related" evidence="2">
    <location>
        <begin position="50"/>
        <end position="291"/>
    </location>
</feature>
<dbReference type="GO" id="GO:0019748">
    <property type="term" value="P:secondary metabolic process"/>
    <property type="evidence" value="ECO:0007669"/>
    <property type="project" value="TreeGrafter"/>
</dbReference>
<proteinExistence type="predicted"/>
<dbReference type="GO" id="GO:0016831">
    <property type="term" value="F:carboxy-lyase activity"/>
    <property type="evidence" value="ECO:0007669"/>
    <property type="project" value="InterPro"/>
</dbReference>
<dbReference type="InterPro" id="IPR032466">
    <property type="entry name" value="Metal_Hydrolase"/>
</dbReference>
<name>A0A953HQS0_9BACT</name>
<protein>
    <submittedName>
        <fullName evidence="3">Amidohydrolase</fullName>
    </submittedName>
</protein>
<keyword evidence="1" id="KW-0456">Lyase</keyword>
<accession>A0A953HQS0</accession>
<organism evidence="3 4">
    <name type="scientific">Membranihabitans marinus</name>
    <dbReference type="NCBI Taxonomy" id="1227546"/>
    <lineage>
        <taxon>Bacteria</taxon>
        <taxon>Pseudomonadati</taxon>
        <taxon>Bacteroidota</taxon>
        <taxon>Saprospiria</taxon>
        <taxon>Saprospirales</taxon>
        <taxon>Saprospiraceae</taxon>
        <taxon>Membranihabitans</taxon>
    </lineage>
</organism>
<dbReference type="GO" id="GO:0005737">
    <property type="term" value="C:cytoplasm"/>
    <property type="evidence" value="ECO:0007669"/>
    <property type="project" value="TreeGrafter"/>
</dbReference>
<gene>
    <name evidence="3" type="ORF">KUV50_15410</name>
</gene>
<evidence type="ECO:0000313" key="3">
    <source>
        <dbReference type="EMBL" id="MBY5959539.1"/>
    </source>
</evidence>
<sequence length="304" mass="34616">MNRRKFFRDAALSGSGVLLGQGLMGKGPEEQSENEAEVNLMDEVRKYRKIDSHAHVYFSEDSPRVQLDFADRLSIDKLMISVNIAPHTKGTPEQFRKNNDLVIRCMKDHPDRLLGTMVLNPTYQKESLEEIDRCVDAGMVGAGELYNQLKINDPLYYPIIEKLTDLNMLIHMHSAIGYSRVTLNEREPKNISLPEDFVEIAKRYPEAMFQYAHIGGGIDWENSCKVLKDSPNVYVDVSGSNNAANMIDFAMKYIGEDRLLFGCDSSYYQGVGHMFAAKLTDAQRRKIFFENYNDILKKSGNHVD</sequence>
<comment type="caution">
    <text evidence="3">The sequence shown here is derived from an EMBL/GenBank/DDBJ whole genome shotgun (WGS) entry which is preliminary data.</text>
</comment>
<evidence type="ECO:0000256" key="1">
    <source>
        <dbReference type="ARBA" id="ARBA00023239"/>
    </source>
</evidence>
<evidence type="ECO:0000313" key="4">
    <source>
        <dbReference type="Proteomes" id="UP000753961"/>
    </source>
</evidence>
<dbReference type="GO" id="GO:0016787">
    <property type="term" value="F:hydrolase activity"/>
    <property type="evidence" value="ECO:0007669"/>
    <property type="project" value="InterPro"/>
</dbReference>
<dbReference type="PANTHER" id="PTHR21240:SF28">
    <property type="entry name" value="ISO-OROTATE DECARBOXYLASE (EUROFUNG)"/>
    <property type="match status" value="1"/>
</dbReference>
<dbReference type="PANTHER" id="PTHR21240">
    <property type="entry name" value="2-AMINO-3-CARBOXYLMUCONATE-6-SEMIALDEHYDE DECARBOXYLASE"/>
    <property type="match status" value="1"/>
</dbReference>